<comment type="subcellular location">
    <subcellularLocation>
        <location evidence="1">Membrane</location>
        <topology evidence="1">Multi-pass membrane protein</topology>
    </subcellularLocation>
</comment>
<feature type="transmembrane region" description="Helical" evidence="5">
    <location>
        <begin position="207"/>
        <end position="229"/>
    </location>
</feature>
<protein>
    <submittedName>
        <fullName evidence="7">MFS domain-containing protein</fullName>
    </submittedName>
</protein>
<keyword evidence="2 5" id="KW-0812">Transmembrane</keyword>
<sequence length="558" mass="63515">LAITDRYKLLPASLPKEANEWSDKADKEPGVPRNDDMYKSLDANKLLNEFGTYGRYQMISYMLCQLTNFFYAVSIFIMIFVNRKPPDFACKINDPTRIEMINSMDPCMIKDVNAGNELRCASVNSGTSIVSNSTDQSYSILFEYELLCVNPFIQEAGFSVFSAGALLVVPIASHLSDRYGRRRIFLISMYSSVIFSFIIAFSPNYAIFVLLRFLVGAAADTYLTIGSILCCETVAGSFREWISLFGVTFWLLGYLYVGALEVFIKDWRKLYFISAVPSLLTIVYFWLLPESPHWMISRRRIRGIQQYIKMSSWYKHHKLFNNVKIDLNKCQSESIQKRLAEEFKERTVCDLFKYKRIMFFLFVNGYITMTMNFYYFVVSFNSVNLTEHAFTGYVLSGLSEIPGGIIVIPLLHFFGRRSVACASFFLQASAALVTPFVQGIRWARISCNLFGRMINEVVYATHPLLANEMMPTTIRTISYSVINIPQSIGIMFSPLLKYSDVGDGKIPQFILAGLSFAAAVLAITLPETKDKPMPEDLNQLDPGPFLGYFITRQSLTKK</sequence>
<organism evidence="7">
    <name type="scientific">Wuchereria bancrofti</name>
    <dbReference type="NCBI Taxonomy" id="6293"/>
    <lineage>
        <taxon>Eukaryota</taxon>
        <taxon>Metazoa</taxon>
        <taxon>Ecdysozoa</taxon>
        <taxon>Nematoda</taxon>
        <taxon>Chromadorea</taxon>
        <taxon>Rhabditida</taxon>
        <taxon>Spirurina</taxon>
        <taxon>Spiruromorpha</taxon>
        <taxon>Filarioidea</taxon>
        <taxon>Onchocercidae</taxon>
        <taxon>Wuchereria</taxon>
    </lineage>
</organism>
<feature type="domain" description="Major facilitator superfamily (MFS) profile" evidence="6">
    <location>
        <begin position="60"/>
        <end position="530"/>
    </location>
</feature>
<dbReference type="WBParaSite" id="maker-PairedContig_1459-snap-gene-1.17-mRNA-1">
    <property type="protein sequence ID" value="maker-PairedContig_1459-snap-gene-1.17-mRNA-1"/>
    <property type="gene ID" value="maker-PairedContig_1459-snap-gene-1.17"/>
</dbReference>
<evidence type="ECO:0000256" key="1">
    <source>
        <dbReference type="ARBA" id="ARBA00004141"/>
    </source>
</evidence>
<name>A0A1I8ED68_WUCBA</name>
<feature type="transmembrane region" description="Helical" evidence="5">
    <location>
        <begin position="357"/>
        <end position="378"/>
    </location>
</feature>
<dbReference type="GO" id="GO:0016020">
    <property type="term" value="C:membrane"/>
    <property type="evidence" value="ECO:0007669"/>
    <property type="project" value="UniProtKB-SubCell"/>
</dbReference>
<feature type="transmembrane region" description="Helical" evidence="5">
    <location>
        <begin position="184"/>
        <end position="201"/>
    </location>
</feature>
<dbReference type="Pfam" id="PF07690">
    <property type="entry name" value="MFS_1"/>
    <property type="match status" value="1"/>
</dbReference>
<dbReference type="STRING" id="6293.A0A1I8ED68"/>
<evidence type="ECO:0000256" key="3">
    <source>
        <dbReference type="ARBA" id="ARBA00022989"/>
    </source>
</evidence>
<dbReference type="SUPFAM" id="SSF103473">
    <property type="entry name" value="MFS general substrate transporter"/>
    <property type="match status" value="1"/>
</dbReference>
<accession>A0A1I8ED68</accession>
<dbReference type="InterPro" id="IPR020846">
    <property type="entry name" value="MFS_dom"/>
</dbReference>
<evidence type="ECO:0000259" key="6">
    <source>
        <dbReference type="PROSITE" id="PS50850"/>
    </source>
</evidence>
<feature type="transmembrane region" description="Helical" evidence="5">
    <location>
        <begin position="506"/>
        <end position="525"/>
    </location>
</feature>
<feature type="transmembrane region" description="Helical" evidence="5">
    <location>
        <begin position="152"/>
        <end position="172"/>
    </location>
</feature>
<dbReference type="InterPro" id="IPR036259">
    <property type="entry name" value="MFS_trans_sf"/>
</dbReference>
<feature type="transmembrane region" description="Helical" evidence="5">
    <location>
        <begin position="59"/>
        <end position="81"/>
    </location>
</feature>
<dbReference type="PROSITE" id="PS50850">
    <property type="entry name" value="MFS"/>
    <property type="match status" value="1"/>
</dbReference>
<reference evidence="7" key="1">
    <citation type="submission" date="2016-11" db="UniProtKB">
        <authorList>
            <consortium name="WormBaseParasite"/>
        </authorList>
    </citation>
    <scope>IDENTIFICATION</scope>
    <source>
        <strain evidence="7">pt0022</strain>
    </source>
</reference>
<keyword evidence="3 5" id="KW-1133">Transmembrane helix</keyword>
<feature type="transmembrane region" description="Helical" evidence="5">
    <location>
        <begin position="270"/>
        <end position="289"/>
    </location>
</feature>
<evidence type="ECO:0000256" key="4">
    <source>
        <dbReference type="ARBA" id="ARBA00023136"/>
    </source>
</evidence>
<dbReference type="AlphaFoldDB" id="A0A1I8ED68"/>
<feature type="transmembrane region" description="Helical" evidence="5">
    <location>
        <begin position="241"/>
        <end position="264"/>
    </location>
</feature>
<proteinExistence type="predicted"/>
<evidence type="ECO:0000313" key="7">
    <source>
        <dbReference type="WBParaSite" id="maker-PairedContig_1459-snap-gene-1.17-mRNA-1"/>
    </source>
</evidence>
<dbReference type="InterPro" id="IPR011701">
    <property type="entry name" value="MFS"/>
</dbReference>
<keyword evidence="4 5" id="KW-0472">Membrane</keyword>
<dbReference type="Gene3D" id="1.20.1250.20">
    <property type="entry name" value="MFS general substrate transporter like domains"/>
    <property type="match status" value="1"/>
</dbReference>
<evidence type="ECO:0000256" key="5">
    <source>
        <dbReference type="SAM" id="Phobius"/>
    </source>
</evidence>
<dbReference type="GO" id="GO:0022857">
    <property type="term" value="F:transmembrane transporter activity"/>
    <property type="evidence" value="ECO:0007669"/>
    <property type="project" value="InterPro"/>
</dbReference>
<dbReference type="PANTHER" id="PTHR24064">
    <property type="entry name" value="SOLUTE CARRIER FAMILY 22 MEMBER"/>
    <property type="match status" value="1"/>
</dbReference>
<evidence type="ECO:0000256" key="2">
    <source>
        <dbReference type="ARBA" id="ARBA00022692"/>
    </source>
</evidence>
<feature type="transmembrane region" description="Helical" evidence="5">
    <location>
        <begin position="390"/>
        <end position="411"/>
    </location>
</feature>